<sequence length="308" mass="35401">MATEGGPGTSRKFKAFDIYKNPKNLEIAPVEDYVEECRRQRRYQQAEREKRMKAKGADRHPDWSPYFRSSYEGADQSKRKNLVCGELIPQKLRQYPVDFTQPFDGGAGRAAADKKAQDDKQGVPDWSPYFRGYDNPMQRRRPVSAAQAALKCYTREQLSPSKMTERTYKKGEKLLVNTSARSSGEAPPFSRDFPNDLNDAAAEKMCYNKTRVFDPSVPMKAKGHMFETTKQEQMRQEHFFMEERKKRPFSSKPRQPFQAGGSYKPRWAGGAFEEHIGAMDLDGDGVITAAEMAEFEKREARRKASYRE</sequence>
<feature type="region of interest" description="Disordered" evidence="1">
    <location>
        <begin position="244"/>
        <end position="265"/>
    </location>
</feature>
<dbReference type="Proteomes" id="UP000789595">
    <property type="component" value="Unassembled WGS sequence"/>
</dbReference>
<feature type="compositionally biased region" description="Basic and acidic residues" evidence="1">
    <location>
        <begin position="111"/>
        <end position="122"/>
    </location>
</feature>
<dbReference type="EMBL" id="HBIW01000041">
    <property type="protein sequence ID" value="CAE0684600.1"/>
    <property type="molecule type" value="Transcribed_RNA"/>
</dbReference>
<evidence type="ECO:0000313" key="3">
    <source>
        <dbReference type="EMBL" id="CAH0379911.1"/>
    </source>
</evidence>
<reference evidence="2" key="1">
    <citation type="submission" date="2021-01" db="EMBL/GenBank/DDBJ databases">
        <authorList>
            <person name="Corre E."/>
            <person name="Pelletier E."/>
            <person name="Niang G."/>
            <person name="Scheremetjew M."/>
            <person name="Finn R."/>
            <person name="Kale V."/>
            <person name="Holt S."/>
            <person name="Cochrane G."/>
            <person name="Meng A."/>
            <person name="Brown T."/>
            <person name="Cohen L."/>
        </authorList>
    </citation>
    <scope>NUCLEOTIDE SEQUENCE</scope>
    <source>
        <strain evidence="2">CCMP1756</strain>
    </source>
</reference>
<feature type="region of interest" description="Disordered" evidence="1">
    <location>
        <begin position="43"/>
        <end position="65"/>
    </location>
</feature>
<organism evidence="2">
    <name type="scientific">Pelagomonas calceolata</name>
    <dbReference type="NCBI Taxonomy" id="35677"/>
    <lineage>
        <taxon>Eukaryota</taxon>
        <taxon>Sar</taxon>
        <taxon>Stramenopiles</taxon>
        <taxon>Ochrophyta</taxon>
        <taxon>Pelagophyceae</taxon>
        <taxon>Pelagomonadales</taxon>
        <taxon>Pelagomonadaceae</taxon>
        <taxon>Pelagomonas</taxon>
    </lineage>
</organism>
<feature type="region of interest" description="Disordered" evidence="1">
    <location>
        <begin position="103"/>
        <end position="127"/>
    </location>
</feature>
<protein>
    <recommendedName>
        <fullName evidence="5">EF-hand domain-containing protein</fullName>
    </recommendedName>
</protein>
<dbReference type="PROSITE" id="PS00018">
    <property type="entry name" value="EF_HAND_1"/>
    <property type="match status" value="1"/>
</dbReference>
<keyword evidence="4" id="KW-1185">Reference proteome</keyword>
<evidence type="ECO:0000256" key="1">
    <source>
        <dbReference type="SAM" id="MobiDB-lite"/>
    </source>
</evidence>
<reference evidence="3" key="2">
    <citation type="submission" date="2021-11" db="EMBL/GenBank/DDBJ databases">
        <authorList>
            <consortium name="Genoscope - CEA"/>
            <person name="William W."/>
        </authorList>
    </citation>
    <scope>NUCLEOTIDE SEQUENCE</scope>
</reference>
<name>A0A7S3ZJA6_9STRA</name>
<proteinExistence type="predicted"/>
<dbReference type="InterPro" id="IPR018247">
    <property type="entry name" value="EF_Hand_1_Ca_BS"/>
</dbReference>
<feature type="compositionally biased region" description="Basic and acidic residues" evidence="1">
    <location>
        <begin position="44"/>
        <end position="62"/>
    </location>
</feature>
<accession>A0A7S3ZJA6</accession>
<evidence type="ECO:0000313" key="4">
    <source>
        <dbReference type="Proteomes" id="UP000789595"/>
    </source>
</evidence>
<evidence type="ECO:0008006" key="5">
    <source>
        <dbReference type="Google" id="ProtNLM"/>
    </source>
</evidence>
<dbReference type="EMBL" id="CAKKNE010000006">
    <property type="protein sequence ID" value="CAH0379911.1"/>
    <property type="molecule type" value="Genomic_DNA"/>
</dbReference>
<gene>
    <name evidence="2" type="ORF">PCAL00307_LOCUS34</name>
    <name evidence="3" type="ORF">PECAL_6P15490</name>
</gene>
<evidence type="ECO:0000313" key="2">
    <source>
        <dbReference type="EMBL" id="CAE0684600.1"/>
    </source>
</evidence>
<dbReference type="AlphaFoldDB" id="A0A7S3ZJA6"/>